<protein>
    <submittedName>
        <fullName evidence="2">Uncharacterized protein</fullName>
    </submittedName>
</protein>
<evidence type="ECO:0000256" key="1">
    <source>
        <dbReference type="SAM" id="Phobius"/>
    </source>
</evidence>
<proteinExistence type="predicted"/>
<evidence type="ECO:0000313" key="2">
    <source>
        <dbReference type="EMBL" id="GAA0610399.1"/>
    </source>
</evidence>
<feature type="transmembrane region" description="Helical" evidence="1">
    <location>
        <begin position="31"/>
        <end position="50"/>
    </location>
</feature>
<evidence type="ECO:0000313" key="3">
    <source>
        <dbReference type="Proteomes" id="UP001501352"/>
    </source>
</evidence>
<keyword evidence="1" id="KW-0472">Membrane</keyword>
<organism evidence="2 3">
    <name type="scientific">Brevundimonas kwangchunensis</name>
    <dbReference type="NCBI Taxonomy" id="322163"/>
    <lineage>
        <taxon>Bacteria</taxon>
        <taxon>Pseudomonadati</taxon>
        <taxon>Pseudomonadota</taxon>
        <taxon>Alphaproteobacteria</taxon>
        <taxon>Caulobacterales</taxon>
        <taxon>Caulobacteraceae</taxon>
        <taxon>Brevundimonas</taxon>
    </lineage>
</organism>
<dbReference type="Proteomes" id="UP001501352">
    <property type="component" value="Unassembled WGS sequence"/>
</dbReference>
<gene>
    <name evidence="2" type="ORF">GCM10009422_01520</name>
</gene>
<comment type="caution">
    <text evidence="2">The sequence shown here is derived from an EMBL/GenBank/DDBJ whole genome shotgun (WGS) entry which is preliminary data.</text>
</comment>
<sequence>MRLKTVQIIAALAAAIAFVLAFIAAGIAIVSALFMAMGLAAVAWLVWSLLRHGALKTQAARDRETPA</sequence>
<keyword evidence="1" id="KW-1133">Transmembrane helix</keyword>
<dbReference type="RefSeq" id="WP_343788868.1">
    <property type="nucleotide sequence ID" value="NZ_BAAAGA010000001.1"/>
</dbReference>
<accession>A0ABN1GFG3</accession>
<dbReference type="EMBL" id="BAAAGA010000001">
    <property type="protein sequence ID" value="GAA0610399.1"/>
    <property type="molecule type" value="Genomic_DNA"/>
</dbReference>
<name>A0ABN1GFG3_9CAUL</name>
<keyword evidence="3" id="KW-1185">Reference proteome</keyword>
<keyword evidence="1" id="KW-0812">Transmembrane</keyword>
<reference evidence="2 3" key="1">
    <citation type="journal article" date="2019" name="Int. J. Syst. Evol. Microbiol.">
        <title>The Global Catalogue of Microorganisms (GCM) 10K type strain sequencing project: providing services to taxonomists for standard genome sequencing and annotation.</title>
        <authorList>
            <consortium name="The Broad Institute Genomics Platform"/>
            <consortium name="The Broad Institute Genome Sequencing Center for Infectious Disease"/>
            <person name="Wu L."/>
            <person name="Ma J."/>
        </authorList>
    </citation>
    <scope>NUCLEOTIDE SEQUENCE [LARGE SCALE GENOMIC DNA]</scope>
    <source>
        <strain evidence="2 3">JCM 12928</strain>
    </source>
</reference>